<evidence type="ECO:0000313" key="6">
    <source>
        <dbReference type="EMBL" id="KAK7534780.1"/>
    </source>
</evidence>
<comment type="caution">
    <text evidence="6">The sequence shown here is derived from an EMBL/GenBank/DDBJ whole genome shotgun (WGS) entry which is preliminary data.</text>
</comment>
<name>A0ABR1LLI2_9PEZI</name>
<protein>
    <submittedName>
        <fullName evidence="6">Uncharacterized protein</fullName>
    </submittedName>
</protein>
<feature type="transmembrane region" description="Helical" evidence="5">
    <location>
        <begin position="159"/>
        <end position="179"/>
    </location>
</feature>
<evidence type="ECO:0000256" key="4">
    <source>
        <dbReference type="SAM" id="MobiDB-lite"/>
    </source>
</evidence>
<dbReference type="InterPro" id="IPR021765">
    <property type="entry name" value="UstYa-like"/>
</dbReference>
<sequence length="364" mass="39910">MFTQHAKRPSIGTSAVGSGSGSGRRKSSSLPPSPWSPTTRYSPFAEADEDVGGSGASSTSTVTQLEQQQPDNTSNSNSEKPNQASPAESQQKSRPAPLFDTWVRRVGKLGIPGVRGWKGYVPVGDEQRGGGEAEEDEDDVGYGALGASRRHTKRPWWRSVAAALTAANALLFVVSLLVWGHANGVARRGARYGGEDARAPTGFDKELRFDTPTTFQAYHAYANGTPSAASNALWTSLRPPGDGLVSITNAHQANLPWAQPSKHAPLTHKAYGLSVFHQLHCLDYLRQAFYPHNMVDEFKHDDQDPVMHRDHCIDYLRQAIMCSADVTFEPLLVPQGHIDGMGATHLCRNWERVFAWAFEHRLVW</sequence>
<keyword evidence="2" id="KW-0560">Oxidoreductase</keyword>
<reference evidence="6 7" key="1">
    <citation type="submission" date="2024-04" db="EMBL/GenBank/DDBJ databases">
        <title>Phyllosticta paracitricarpa is synonymous to the EU quarantine fungus P. citricarpa based on phylogenomic analyses.</title>
        <authorList>
            <consortium name="Lawrence Berkeley National Laboratory"/>
            <person name="Van ingen-buijs V.A."/>
            <person name="Van westerhoven A.C."/>
            <person name="Haridas S."/>
            <person name="Skiadas P."/>
            <person name="Martin F."/>
            <person name="Groenewald J.Z."/>
            <person name="Crous P.W."/>
            <person name="Seidl M.F."/>
        </authorList>
    </citation>
    <scope>NUCLEOTIDE SEQUENCE [LARGE SCALE GENOMIC DNA]</scope>
    <source>
        <strain evidence="6 7">CPC 17464</strain>
    </source>
</reference>
<keyword evidence="5" id="KW-0812">Transmembrane</keyword>
<dbReference type="GeneID" id="92036057"/>
<evidence type="ECO:0000256" key="2">
    <source>
        <dbReference type="ARBA" id="ARBA00023002"/>
    </source>
</evidence>
<evidence type="ECO:0000313" key="7">
    <source>
        <dbReference type="Proteomes" id="UP001360953"/>
    </source>
</evidence>
<dbReference type="Pfam" id="PF11807">
    <property type="entry name" value="UstYa"/>
    <property type="match status" value="1"/>
</dbReference>
<feature type="compositionally biased region" description="Polar residues" evidence="4">
    <location>
        <begin position="64"/>
        <end position="93"/>
    </location>
</feature>
<dbReference type="Proteomes" id="UP001360953">
    <property type="component" value="Unassembled WGS sequence"/>
</dbReference>
<comment type="similarity">
    <text evidence="3">Belongs to the ustYa family.</text>
</comment>
<dbReference type="EMBL" id="JBBPEH010000008">
    <property type="protein sequence ID" value="KAK7534780.1"/>
    <property type="molecule type" value="Genomic_DNA"/>
</dbReference>
<evidence type="ECO:0000256" key="5">
    <source>
        <dbReference type="SAM" id="Phobius"/>
    </source>
</evidence>
<keyword evidence="7" id="KW-1185">Reference proteome</keyword>
<dbReference type="RefSeq" id="XP_066653505.1">
    <property type="nucleotide sequence ID" value="XM_066803151.1"/>
</dbReference>
<dbReference type="PANTHER" id="PTHR33365">
    <property type="entry name" value="YALI0B05434P"/>
    <property type="match status" value="1"/>
</dbReference>
<evidence type="ECO:0000256" key="1">
    <source>
        <dbReference type="ARBA" id="ARBA00004685"/>
    </source>
</evidence>
<accession>A0ABR1LLI2</accession>
<keyword evidence="5" id="KW-0472">Membrane</keyword>
<proteinExistence type="inferred from homology"/>
<keyword evidence="5" id="KW-1133">Transmembrane helix</keyword>
<organism evidence="6 7">
    <name type="scientific">Phyllosticta citribraziliensis</name>
    <dbReference type="NCBI Taxonomy" id="989973"/>
    <lineage>
        <taxon>Eukaryota</taxon>
        <taxon>Fungi</taxon>
        <taxon>Dikarya</taxon>
        <taxon>Ascomycota</taxon>
        <taxon>Pezizomycotina</taxon>
        <taxon>Dothideomycetes</taxon>
        <taxon>Dothideomycetes incertae sedis</taxon>
        <taxon>Botryosphaeriales</taxon>
        <taxon>Phyllostictaceae</taxon>
        <taxon>Phyllosticta</taxon>
    </lineage>
</organism>
<dbReference type="PANTHER" id="PTHR33365:SF11">
    <property type="entry name" value="TAT PATHWAY SIGNAL SEQUENCE"/>
    <property type="match status" value="1"/>
</dbReference>
<evidence type="ECO:0000256" key="3">
    <source>
        <dbReference type="ARBA" id="ARBA00035112"/>
    </source>
</evidence>
<gene>
    <name evidence="6" type="ORF">J3D65DRAFT_668929</name>
</gene>
<feature type="region of interest" description="Disordered" evidence="4">
    <location>
        <begin position="1"/>
        <end position="99"/>
    </location>
</feature>
<comment type="pathway">
    <text evidence="1">Mycotoxin biosynthesis.</text>
</comment>